<keyword evidence="2" id="KW-0812">Transmembrane</keyword>
<proteinExistence type="predicted"/>
<feature type="compositionally biased region" description="Gly residues" evidence="1">
    <location>
        <begin position="299"/>
        <end position="309"/>
    </location>
</feature>
<keyword evidence="2" id="KW-1133">Transmembrane helix</keyword>
<dbReference type="HOGENOM" id="CLU_440595_0_0_11"/>
<keyword evidence="4" id="KW-0808">Transferase</keyword>
<dbReference type="InterPro" id="IPR011009">
    <property type="entry name" value="Kinase-like_dom_sf"/>
</dbReference>
<dbReference type="KEGG" id="fra:Francci3_3136"/>
<dbReference type="Pfam" id="PF07714">
    <property type="entry name" value="PK_Tyr_Ser-Thr"/>
    <property type="match status" value="1"/>
</dbReference>
<dbReference type="RefSeq" id="WP_011437521.1">
    <property type="nucleotide sequence ID" value="NZ_JENI01000038.1"/>
</dbReference>
<evidence type="ECO:0000313" key="4">
    <source>
        <dbReference type="EMBL" id="ABD12493.1"/>
    </source>
</evidence>
<dbReference type="SUPFAM" id="SSF56112">
    <property type="entry name" value="Protein kinase-like (PK-like)"/>
    <property type="match status" value="1"/>
</dbReference>
<sequence>MRSRLRDAGSGELWSGQFDQSGIECVVRRVRLAPDPVLRSAAVIAARALVDLEHPHLVPVVAVLPTAEGLALITEPVVGGVSLARLLAARGDLDPGEVVTIGLPIAQALAAAHAVGVVHGRLERADILLEPNGRPVLIGLGVAALADAARPDPIPPEAASADVHDLATLLLGAMREATGPDAAAVAVAVATAMIDDPRRRPSALELAASLARSATPLPVRLAGGGEVGGGEPGGAARRGPSPTDTLPAIPWVDPPDDPAPPDRAITGATAVNAAELLDSLPPPPRRSTRATTNPRKAARGGGRGSGGKGSATPGAAAPGPRSPRSGGSTGSGQGTQRGPRGHTTASGSPGPARPPGGLGSPGRSTRPTSARRPRRVGARRQRLLFPVTAGLGLLVVVAAVALLLASPEKDDAPGAAGTSVPPTGAASAAGRGPTASPVANQSPEQVWRSVLAELNTARSRAFERADESLLTESDAAGSELHASDIALMRQVVARGAHASALRSDILDLKVRVEEPDRTVLRVTQRLNAYDFLDAGGKVLAHQAAKSPERRDLTLIRTGSGWRVSENVPVTAG</sequence>
<evidence type="ECO:0000256" key="1">
    <source>
        <dbReference type="SAM" id="MobiDB-lite"/>
    </source>
</evidence>
<feature type="compositionally biased region" description="Low complexity" evidence="1">
    <location>
        <begin position="310"/>
        <end position="326"/>
    </location>
</feature>
<dbReference type="Proteomes" id="UP000001937">
    <property type="component" value="Chromosome"/>
</dbReference>
<dbReference type="AlphaFoldDB" id="Q2J899"/>
<reference evidence="4 5" key="1">
    <citation type="journal article" date="2007" name="Genome Res.">
        <title>Genome characteristics of facultatively symbiotic Frankia sp. strains reflect host range and host plant biogeography.</title>
        <authorList>
            <person name="Normand P."/>
            <person name="Lapierre P."/>
            <person name="Tisa L.S."/>
            <person name="Gogarten J.P."/>
            <person name="Alloisio N."/>
            <person name="Bagnarol E."/>
            <person name="Bassi C.A."/>
            <person name="Berry A.M."/>
            <person name="Bickhart D.M."/>
            <person name="Choisne N."/>
            <person name="Couloux A."/>
            <person name="Cournoyer B."/>
            <person name="Cruveiller S."/>
            <person name="Daubin V."/>
            <person name="Demange N."/>
            <person name="Francino M.P."/>
            <person name="Goltsman E."/>
            <person name="Huang Y."/>
            <person name="Kopp O.R."/>
            <person name="Labarre L."/>
            <person name="Lapidus A."/>
            <person name="Lavire C."/>
            <person name="Marechal J."/>
            <person name="Martinez M."/>
            <person name="Mastronunzio J.E."/>
            <person name="Mullin B.C."/>
            <person name="Niemann J."/>
            <person name="Pujic P."/>
            <person name="Rawnsley T."/>
            <person name="Rouy Z."/>
            <person name="Schenowitz C."/>
            <person name="Sellstedt A."/>
            <person name="Tavares F."/>
            <person name="Tomkins J.P."/>
            <person name="Vallenet D."/>
            <person name="Valverde C."/>
            <person name="Wall L.G."/>
            <person name="Wang Y."/>
            <person name="Medigue C."/>
            <person name="Benson D.R."/>
        </authorList>
    </citation>
    <scope>NUCLEOTIDE SEQUENCE [LARGE SCALE GENOMIC DNA]</scope>
    <source>
        <strain evidence="5">DSM 45818 / CECT 9043 / CcI3</strain>
    </source>
</reference>
<evidence type="ECO:0000313" key="5">
    <source>
        <dbReference type="Proteomes" id="UP000001937"/>
    </source>
</evidence>
<gene>
    <name evidence="4" type="ordered locus">Francci3_3136</name>
</gene>
<evidence type="ECO:0000256" key="2">
    <source>
        <dbReference type="SAM" id="Phobius"/>
    </source>
</evidence>
<feature type="domain" description="Protein kinase" evidence="3">
    <location>
        <begin position="1"/>
        <end position="298"/>
    </location>
</feature>
<dbReference type="STRING" id="106370.Francci3_3136"/>
<dbReference type="GO" id="GO:0004674">
    <property type="term" value="F:protein serine/threonine kinase activity"/>
    <property type="evidence" value="ECO:0007669"/>
    <property type="project" value="UniProtKB-KW"/>
</dbReference>
<keyword evidence="2" id="KW-0472">Membrane</keyword>
<keyword evidence="5" id="KW-1185">Reference proteome</keyword>
<keyword evidence="4" id="KW-0418">Kinase</keyword>
<accession>Q2J899</accession>
<evidence type="ECO:0000259" key="3">
    <source>
        <dbReference type="PROSITE" id="PS50011"/>
    </source>
</evidence>
<keyword evidence="4" id="KW-0723">Serine/threonine-protein kinase</keyword>
<dbReference type="InterPro" id="IPR000719">
    <property type="entry name" value="Prot_kinase_dom"/>
</dbReference>
<dbReference type="PROSITE" id="PS50011">
    <property type="entry name" value="PROTEIN_KINASE_DOM"/>
    <property type="match status" value="1"/>
</dbReference>
<dbReference type="SMART" id="SM00220">
    <property type="entry name" value="S_TKc"/>
    <property type="match status" value="1"/>
</dbReference>
<feature type="region of interest" description="Disordered" evidence="1">
    <location>
        <begin position="409"/>
        <end position="442"/>
    </location>
</feature>
<name>Q2J899_FRACC</name>
<feature type="region of interest" description="Disordered" evidence="1">
    <location>
        <begin position="221"/>
        <end position="377"/>
    </location>
</feature>
<dbReference type="EMBL" id="CP000249">
    <property type="protein sequence ID" value="ABD12493.1"/>
    <property type="molecule type" value="Genomic_DNA"/>
</dbReference>
<dbReference type="InterPro" id="IPR001245">
    <property type="entry name" value="Ser-Thr/Tyr_kinase_cat_dom"/>
</dbReference>
<dbReference type="eggNOG" id="COG0515">
    <property type="taxonomic scope" value="Bacteria"/>
</dbReference>
<feature type="compositionally biased region" description="Gly residues" evidence="1">
    <location>
        <begin position="222"/>
        <end position="233"/>
    </location>
</feature>
<dbReference type="Gene3D" id="1.10.510.10">
    <property type="entry name" value="Transferase(Phosphotransferase) domain 1"/>
    <property type="match status" value="1"/>
</dbReference>
<organism evidence="4 5">
    <name type="scientific">Frankia casuarinae (strain DSM 45818 / CECT 9043 / HFP020203 / CcI3)</name>
    <dbReference type="NCBI Taxonomy" id="106370"/>
    <lineage>
        <taxon>Bacteria</taxon>
        <taxon>Bacillati</taxon>
        <taxon>Actinomycetota</taxon>
        <taxon>Actinomycetes</taxon>
        <taxon>Frankiales</taxon>
        <taxon>Frankiaceae</taxon>
        <taxon>Frankia</taxon>
    </lineage>
</organism>
<feature type="transmembrane region" description="Helical" evidence="2">
    <location>
        <begin position="383"/>
        <end position="405"/>
    </location>
</feature>
<protein>
    <submittedName>
        <fullName evidence="4">Serine/threonine protein kinase</fullName>
    </submittedName>
</protein>
<dbReference type="GO" id="GO:0005524">
    <property type="term" value="F:ATP binding"/>
    <property type="evidence" value="ECO:0007669"/>
    <property type="project" value="InterPro"/>
</dbReference>